<proteinExistence type="predicted"/>
<sequence>MPRQGSRCFLVVRAQEWMCALPLEEVEETMRPLPVAPVSAAPGFVRGVSLVRGTPAPVVSLALLLGGALAEAGAGRRFVSLRVPEGRMALEVDEVHGLRWMEEGSLDSVPPLLRATASGHLQHLGSFDGRLLALLGTSRLLPEELWRLLENSSGQGGA</sequence>
<name>A0ABT4A343_9BACT</name>
<feature type="domain" description="CheW-like" evidence="1">
    <location>
        <begin position="6"/>
        <end position="146"/>
    </location>
</feature>
<accession>A0ABT4A343</accession>
<dbReference type="SMART" id="SM00260">
    <property type="entry name" value="CheW"/>
    <property type="match status" value="1"/>
</dbReference>
<evidence type="ECO:0000259" key="1">
    <source>
        <dbReference type="PROSITE" id="PS50851"/>
    </source>
</evidence>
<dbReference type="PANTHER" id="PTHR22617:SF23">
    <property type="entry name" value="CHEMOTAXIS PROTEIN CHEW"/>
    <property type="match status" value="1"/>
</dbReference>
<dbReference type="Pfam" id="PF01584">
    <property type="entry name" value="CheW"/>
    <property type="match status" value="1"/>
</dbReference>
<dbReference type="RefSeq" id="WP_267534973.1">
    <property type="nucleotide sequence ID" value="NZ_JAPNKA010000001.1"/>
</dbReference>
<reference evidence="2 3" key="1">
    <citation type="submission" date="2022-11" db="EMBL/GenBank/DDBJ databases">
        <title>Minimal conservation of predation-associated metabolite biosynthetic gene clusters underscores biosynthetic potential of Myxococcota including descriptions for ten novel species: Archangium lansinium sp. nov., Myxococcus landrumus sp. nov., Nannocystis bai.</title>
        <authorList>
            <person name="Ahearne A."/>
            <person name="Stevens C."/>
            <person name="Phillips K."/>
        </authorList>
    </citation>
    <scope>NUCLEOTIDE SEQUENCE [LARGE SCALE GENOMIC DNA]</scope>
    <source>
        <strain evidence="2 3">MIWBW</strain>
    </source>
</reference>
<dbReference type="InterPro" id="IPR036061">
    <property type="entry name" value="CheW-like_dom_sf"/>
</dbReference>
<evidence type="ECO:0000313" key="3">
    <source>
        <dbReference type="Proteomes" id="UP001207654"/>
    </source>
</evidence>
<keyword evidence="3" id="KW-1185">Reference proteome</keyword>
<protein>
    <submittedName>
        <fullName evidence="2">Chemotaxis protein CheW</fullName>
    </submittedName>
</protein>
<dbReference type="Proteomes" id="UP001207654">
    <property type="component" value="Unassembled WGS sequence"/>
</dbReference>
<dbReference type="InterPro" id="IPR039315">
    <property type="entry name" value="CheW"/>
</dbReference>
<dbReference type="PANTHER" id="PTHR22617">
    <property type="entry name" value="CHEMOTAXIS SENSOR HISTIDINE KINASE-RELATED"/>
    <property type="match status" value="1"/>
</dbReference>
<dbReference type="Gene3D" id="2.40.50.180">
    <property type="entry name" value="CheA-289, Domain 4"/>
    <property type="match status" value="1"/>
</dbReference>
<dbReference type="SUPFAM" id="SSF50341">
    <property type="entry name" value="CheW-like"/>
    <property type="match status" value="1"/>
</dbReference>
<dbReference type="Gene3D" id="2.30.30.40">
    <property type="entry name" value="SH3 Domains"/>
    <property type="match status" value="1"/>
</dbReference>
<dbReference type="InterPro" id="IPR002545">
    <property type="entry name" value="CheW-lke_dom"/>
</dbReference>
<comment type="caution">
    <text evidence="2">The sequence shown here is derived from an EMBL/GenBank/DDBJ whole genome shotgun (WGS) entry which is preliminary data.</text>
</comment>
<evidence type="ECO:0000313" key="2">
    <source>
        <dbReference type="EMBL" id="MCY1076066.1"/>
    </source>
</evidence>
<dbReference type="PROSITE" id="PS50851">
    <property type="entry name" value="CHEW"/>
    <property type="match status" value="1"/>
</dbReference>
<organism evidence="2 3">
    <name type="scientific">Archangium lansingense</name>
    <dbReference type="NCBI Taxonomy" id="2995310"/>
    <lineage>
        <taxon>Bacteria</taxon>
        <taxon>Pseudomonadati</taxon>
        <taxon>Myxococcota</taxon>
        <taxon>Myxococcia</taxon>
        <taxon>Myxococcales</taxon>
        <taxon>Cystobacterineae</taxon>
        <taxon>Archangiaceae</taxon>
        <taxon>Archangium</taxon>
    </lineage>
</organism>
<gene>
    <name evidence="2" type="ORF">OV287_16450</name>
</gene>
<dbReference type="EMBL" id="JAPNKA010000001">
    <property type="protein sequence ID" value="MCY1076066.1"/>
    <property type="molecule type" value="Genomic_DNA"/>
</dbReference>